<evidence type="ECO:0000313" key="8">
    <source>
        <dbReference type="Proteomes" id="UP000515908"/>
    </source>
</evidence>
<reference evidence="7 8" key="1">
    <citation type="submission" date="2020-08" db="EMBL/GenBank/DDBJ databases">
        <authorList>
            <person name="Newling K."/>
            <person name="Davey J."/>
            <person name="Forrester S."/>
        </authorList>
    </citation>
    <scope>NUCLEOTIDE SEQUENCE [LARGE SCALE GENOMIC DNA]</scope>
    <source>
        <strain evidence="8">Crithidia deanei Carvalho (ATCC PRA-265)</strain>
    </source>
</reference>
<keyword evidence="6" id="KW-0732">Signal</keyword>
<dbReference type="GO" id="GO:0035348">
    <property type="term" value="P:acetyl-CoA transmembrane transport"/>
    <property type="evidence" value="ECO:0007669"/>
    <property type="project" value="InterPro"/>
</dbReference>
<dbReference type="GO" id="GO:0008521">
    <property type="term" value="F:acetyl-CoA transmembrane transporter activity"/>
    <property type="evidence" value="ECO:0007669"/>
    <property type="project" value="InterPro"/>
</dbReference>
<feature type="signal peptide" evidence="6">
    <location>
        <begin position="1"/>
        <end position="22"/>
    </location>
</feature>
<dbReference type="SUPFAM" id="SSF103473">
    <property type="entry name" value="MFS general substrate transporter"/>
    <property type="match status" value="1"/>
</dbReference>
<feature type="transmembrane region" description="Helical" evidence="5">
    <location>
        <begin position="200"/>
        <end position="220"/>
    </location>
</feature>
<dbReference type="InterPro" id="IPR004752">
    <property type="entry name" value="AmpG_permease/AT-1"/>
</dbReference>
<feature type="transmembrane region" description="Helical" evidence="5">
    <location>
        <begin position="95"/>
        <end position="115"/>
    </location>
</feature>
<feature type="transmembrane region" description="Helical" evidence="5">
    <location>
        <begin position="347"/>
        <end position="370"/>
    </location>
</feature>
<sequence length="465" mass="50962">MEWRLWFHQSVMFLLYLCQGLGQGTLGVVPLLLVQKNTVVGTNTQATLSLPVLCFSVKFLWAPVVDRVYLRHFSLRAVRIPFLGKRTFPNLHRRIQWVFPIQMLLCLAYVLFAISSGSSLILSSSKYLVFQLLLFLFSVGLLCATQDVAVDSWTVEGLPVSRQTSAGSIQLCGLICGISLCGGFIQLIDVYPTVFTLKLFFVSCGAASFSTGMLSLILALTNRISGGFEDDDNSPSFAPRLKEIASSKGVKDVILIHVSRGWAQSCLSLINSYCLQHNLLKVSTLQLFRSCGTLVEIVLTGTVVSKLVKKHHAVNVIRLESSLSLPVNASALVLFILFGSFSSFEYFAILPIMLINSCLSAFLFVSNMTLSSQLALNYPSDLGAVMTLLNAFGNAGNSFPSVFIMYLAGFIGSFSKTIDDRGGLHKNVVIISGGVVLTLAVALRYKVLIPTIKRLLFNEDVMSKF</sequence>
<dbReference type="EMBL" id="LR877152">
    <property type="protein sequence ID" value="CAD2217023.1"/>
    <property type="molecule type" value="Genomic_DNA"/>
</dbReference>
<dbReference type="InterPro" id="IPR024371">
    <property type="entry name" value="AcetylCoA_trans_1-like"/>
</dbReference>
<dbReference type="InterPro" id="IPR036259">
    <property type="entry name" value="MFS_trans_sf"/>
</dbReference>
<feature type="transmembrane region" description="Helical" evidence="5">
    <location>
        <begin position="127"/>
        <end position="145"/>
    </location>
</feature>
<keyword evidence="4 5" id="KW-0472">Membrane</keyword>
<gene>
    <name evidence="7" type="ORF">ADEAN_000450100</name>
</gene>
<dbReference type="AlphaFoldDB" id="A0A7G2CEB0"/>
<keyword evidence="3 5" id="KW-1133">Transmembrane helix</keyword>
<evidence type="ECO:0000313" key="7">
    <source>
        <dbReference type="EMBL" id="CAD2217023.1"/>
    </source>
</evidence>
<keyword evidence="8" id="KW-1185">Reference proteome</keyword>
<dbReference type="Pfam" id="PF13000">
    <property type="entry name" value="Acatn"/>
    <property type="match status" value="1"/>
</dbReference>
<dbReference type="GO" id="GO:0016020">
    <property type="term" value="C:membrane"/>
    <property type="evidence" value="ECO:0007669"/>
    <property type="project" value="UniProtKB-SubCell"/>
</dbReference>
<dbReference type="VEuPathDB" id="TriTrypDB:ADEAN_000450100"/>
<feature type="transmembrane region" description="Helical" evidence="5">
    <location>
        <begin position="166"/>
        <end position="188"/>
    </location>
</feature>
<feature type="transmembrane region" description="Helical" evidence="5">
    <location>
        <begin position="428"/>
        <end position="445"/>
    </location>
</feature>
<feature type="transmembrane region" description="Helical" evidence="5">
    <location>
        <begin position="323"/>
        <end position="341"/>
    </location>
</feature>
<feature type="chain" id="PRO_5029022248" evidence="6">
    <location>
        <begin position="23"/>
        <end position="465"/>
    </location>
</feature>
<evidence type="ECO:0000256" key="2">
    <source>
        <dbReference type="ARBA" id="ARBA00022692"/>
    </source>
</evidence>
<proteinExistence type="predicted"/>
<evidence type="ECO:0000256" key="4">
    <source>
        <dbReference type="ARBA" id="ARBA00023136"/>
    </source>
</evidence>
<evidence type="ECO:0000256" key="3">
    <source>
        <dbReference type="ARBA" id="ARBA00022989"/>
    </source>
</evidence>
<dbReference type="PANTHER" id="PTHR12778">
    <property type="entry name" value="SOLUTE CARRIER FAMILY 33 ACETYL-COA TRANSPORTER -RELATED"/>
    <property type="match status" value="1"/>
</dbReference>
<evidence type="ECO:0000256" key="6">
    <source>
        <dbReference type="SAM" id="SignalP"/>
    </source>
</evidence>
<evidence type="ECO:0000256" key="1">
    <source>
        <dbReference type="ARBA" id="ARBA00004141"/>
    </source>
</evidence>
<comment type="subcellular location">
    <subcellularLocation>
        <location evidence="1">Membrane</location>
        <topology evidence="1">Multi-pass membrane protein</topology>
    </subcellularLocation>
</comment>
<feature type="transmembrane region" description="Helical" evidence="5">
    <location>
        <begin position="12"/>
        <end position="34"/>
    </location>
</feature>
<evidence type="ECO:0000256" key="5">
    <source>
        <dbReference type="SAM" id="Phobius"/>
    </source>
</evidence>
<keyword evidence="2 5" id="KW-0812">Transmembrane</keyword>
<dbReference type="Proteomes" id="UP000515908">
    <property type="component" value="Chromosome 08"/>
</dbReference>
<protein>
    <submittedName>
        <fullName evidence="7">Acetyl-coenzyme A transporter 1, putative</fullName>
    </submittedName>
</protein>
<accession>A0A7G2CEB0</accession>
<name>A0A7G2CEB0_9TRYP</name>
<feature type="transmembrane region" description="Helical" evidence="5">
    <location>
        <begin position="382"/>
        <end position="408"/>
    </location>
</feature>
<dbReference type="PANTHER" id="PTHR12778:SF9">
    <property type="entry name" value="ACETYL-COENZYME A TRANSPORTER 1"/>
    <property type="match status" value="1"/>
</dbReference>
<organism evidence="7 8">
    <name type="scientific">Angomonas deanei</name>
    <dbReference type="NCBI Taxonomy" id="59799"/>
    <lineage>
        <taxon>Eukaryota</taxon>
        <taxon>Discoba</taxon>
        <taxon>Euglenozoa</taxon>
        <taxon>Kinetoplastea</taxon>
        <taxon>Metakinetoplastina</taxon>
        <taxon>Trypanosomatida</taxon>
        <taxon>Trypanosomatidae</taxon>
        <taxon>Strigomonadinae</taxon>
        <taxon>Angomonas</taxon>
    </lineage>
</organism>